<dbReference type="Pfam" id="PF00664">
    <property type="entry name" value="ABC_membrane"/>
    <property type="match status" value="1"/>
</dbReference>
<feature type="transmembrane region" description="Helical" evidence="11">
    <location>
        <begin position="132"/>
        <end position="157"/>
    </location>
</feature>
<evidence type="ECO:0000256" key="7">
    <source>
        <dbReference type="ARBA" id="ARBA00022840"/>
    </source>
</evidence>
<evidence type="ECO:0000256" key="5">
    <source>
        <dbReference type="ARBA" id="ARBA00022692"/>
    </source>
</evidence>
<dbReference type="GO" id="GO:0008559">
    <property type="term" value="F:ABC-type xenobiotic transporter activity"/>
    <property type="evidence" value="ECO:0007669"/>
    <property type="project" value="UniProtKB-EC"/>
</dbReference>
<dbReference type="InterPro" id="IPR003439">
    <property type="entry name" value="ABC_transporter-like_ATP-bd"/>
</dbReference>
<dbReference type="SMART" id="SM00382">
    <property type="entry name" value="AAA"/>
    <property type="match status" value="1"/>
</dbReference>
<feature type="transmembrane region" description="Helical" evidence="11">
    <location>
        <begin position="100"/>
        <end position="120"/>
    </location>
</feature>
<dbReference type="SUPFAM" id="SSF52540">
    <property type="entry name" value="P-loop containing nucleoside triphosphate hydrolases"/>
    <property type="match status" value="1"/>
</dbReference>
<feature type="domain" description="ABC transporter" evidence="12">
    <location>
        <begin position="583"/>
        <end position="826"/>
    </location>
</feature>
<accession>V7BBZ0</accession>
<evidence type="ECO:0000259" key="12">
    <source>
        <dbReference type="PROSITE" id="PS50893"/>
    </source>
</evidence>
<sequence>MLPLFLPLSHIHLSKDVLLQPVFLHGFSCFLHLLLLVAVSLSWVWNKFTTRVRDESKENLDNTLFKTTVFVSLGVSAFSFLLCLFNYFYWYSSGWSEAELVTLLDLVLKTVAWGVVCVCLNKGFFSSAERRFSFLFRAWCVLYLSVSCYCFVVDIVVISERRVALPTQYLVSDVVSTCVGMLFCYVGYFVKKQGHVREKENNGIQEPLLNGGANDGDALSSKGTKGGDTVTPFSYAGILSLFTFSWVGPLIAVGYKKTLDLEDVPQLDSRDSVVGVFPGFRDKLEADCGTMNSVTTLKLVKSLVMLAWKEILFTAFLAVLSTLASYVGPYLIDSFVQYLDGKRVYENQGYVLVCAFFFAKIVECLTQRHWFFRVQLVGLRIRALLVTMIYNKALTLSCQSKQELVYKNLGLASIAAFVATILVILANVPLGSLQEKFQKKLMESKDARMKATSEILRNMKILKLQGWEMKFLAKITELRKTEQGWLKKFVMTTFVFWGTPTFVSVVTFGTCMIIGIPLESGKILSALATFRILQEPIYSLPDSISMIAQTKVSLDRIASFLRLDDLPSDVVEKLPRGTSDSEIEVVDGNFSWELSSPNPTLQNINLRVFHGIQSGLKTGIVGRTGSGKSTLIQTLFRIVEPAAGQIMIDNINISSIGLHDLRSRLSIIPQDPTMFEGTVRNNLDPLEEYTDDQVWEALDKCQLGDEVRKKEGKLDSKVSENGENWSMGQRQLVCLGSVVLKKSKVLVLDEATSSVDTATDNLIPQTLRQHFTDSTVITIAHRITSVLDSDMVLLLSQDNGAGLIEEYDTPTRLLENKSSSFAQLVAEYTVRSMSSLDKSDDH</sequence>
<evidence type="ECO:0000256" key="8">
    <source>
        <dbReference type="ARBA" id="ARBA00022989"/>
    </source>
</evidence>
<feature type="transmembrane region" description="Helical" evidence="11">
    <location>
        <begin position="311"/>
        <end position="332"/>
    </location>
</feature>
<dbReference type="OMA" id="FEFTMYF"/>
<feature type="transmembrane region" description="Helical" evidence="11">
    <location>
        <begin position="344"/>
        <end position="363"/>
    </location>
</feature>
<dbReference type="InterPro" id="IPR050173">
    <property type="entry name" value="ABC_transporter_C-like"/>
</dbReference>
<dbReference type="SUPFAM" id="SSF90123">
    <property type="entry name" value="ABC transporter transmembrane region"/>
    <property type="match status" value="1"/>
</dbReference>
<keyword evidence="4" id="KW-0813">Transport</keyword>
<evidence type="ECO:0000259" key="13">
    <source>
        <dbReference type="PROSITE" id="PS50929"/>
    </source>
</evidence>
<dbReference type="Pfam" id="PF00005">
    <property type="entry name" value="ABC_tran"/>
    <property type="match status" value="1"/>
</dbReference>
<feature type="transmembrane region" description="Helical" evidence="11">
    <location>
        <begin position="22"/>
        <end position="46"/>
    </location>
</feature>
<dbReference type="AlphaFoldDB" id="V7BBZ0"/>
<proteinExistence type="inferred from homology"/>
<dbReference type="PROSITE" id="PS50929">
    <property type="entry name" value="ABC_TM1F"/>
    <property type="match status" value="1"/>
</dbReference>
<comment type="subcellular location">
    <subcellularLocation>
        <location evidence="1">Membrane</location>
        <topology evidence="1">Multi-pass membrane protein</topology>
    </subcellularLocation>
</comment>
<dbReference type="FunFam" id="3.40.50.300:FF:000163">
    <property type="entry name" value="Multidrug resistance-associated protein member 4"/>
    <property type="match status" value="1"/>
</dbReference>
<keyword evidence="6" id="KW-0547">Nucleotide-binding</keyword>
<dbReference type="InterPro" id="IPR011527">
    <property type="entry name" value="ABC1_TM_dom"/>
</dbReference>
<evidence type="ECO:0000256" key="1">
    <source>
        <dbReference type="ARBA" id="ARBA00004141"/>
    </source>
</evidence>
<dbReference type="CDD" id="cd18579">
    <property type="entry name" value="ABC_6TM_ABCC_D1"/>
    <property type="match status" value="1"/>
</dbReference>
<feature type="transmembrane region" description="Helical" evidence="11">
    <location>
        <begin position="489"/>
        <end position="516"/>
    </location>
</feature>
<dbReference type="InterPro" id="IPR044746">
    <property type="entry name" value="ABCC_6TM_D1"/>
</dbReference>
<evidence type="ECO:0000256" key="6">
    <source>
        <dbReference type="ARBA" id="ARBA00022741"/>
    </source>
</evidence>
<dbReference type="Gramene" id="ESW14383">
    <property type="protein sequence ID" value="ESW14383"/>
    <property type="gene ID" value="PHAVU_008G276200g"/>
</dbReference>
<organism evidence="14 15">
    <name type="scientific">Phaseolus vulgaris</name>
    <name type="common">Kidney bean</name>
    <name type="synonym">French bean</name>
    <dbReference type="NCBI Taxonomy" id="3885"/>
    <lineage>
        <taxon>Eukaryota</taxon>
        <taxon>Viridiplantae</taxon>
        <taxon>Streptophyta</taxon>
        <taxon>Embryophyta</taxon>
        <taxon>Tracheophyta</taxon>
        <taxon>Spermatophyta</taxon>
        <taxon>Magnoliopsida</taxon>
        <taxon>eudicotyledons</taxon>
        <taxon>Gunneridae</taxon>
        <taxon>Pentapetalae</taxon>
        <taxon>rosids</taxon>
        <taxon>fabids</taxon>
        <taxon>Fabales</taxon>
        <taxon>Fabaceae</taxon>
        <taxon>Papilionoideae</taxon>
        <taxon>50 kb inversion clade</taxon>
        <taxon>NPAAA clade</taxon>
        <taxon>indigoferoid/millettioid clade</taxon>
        <taxon>Phaseoleae</taxon>
        <taxon>Phaseolus</taxon>
    </lineage>
</organism>
<keyword evidence="7" id="KW-0067">ATP-binding</keyword>
<dbReference type="CDD" id="cd03244">
    <property type="entry name" value="ABCC_MRP_domain2"/>
    <property type="match status" value="1"/>
</dbReference>
<dbReference type="InterPro" id="IPR036640">
    <property type="entry name" value="ABC1_TM_sf"/>
</dbReference>
<dbReference type="InterPro" id="IPR003593">
    <property type="entry name" value="AAA+_ATPase"/>
</dbReference>
<feature type="domain" description="ABC transmembrane type-1" evidence="13">
    <location>
        <begin position="410"/>
        <end position="549"/>
    </location>
</feature>
<dbReference type="GO" id="GO:0016020">
    <property type="term" value="C:membrane"/>
    <property type="evidence" value="ECO:0007669"/>
    <property type="project" value="UniProtKB-SubCell"/>
</dbReference>
<dbReference type="OrthoDB" id="6500128at2759"/>
<evidence type="ECO:0000256" key="2">
    <source>
        <dbReference type="ARBA" id="ARBA00009726"/>
    </source>
</evidence>
<evidence type="ECO:0000313" key="14">
    <source>
        <dbReference type="EMBL" id="ESW14383.1"/>
    </source>
</evidence>
<evidence type="ECO:0000313" key="15">
    <source>
        <dbReference type="Proteomes" id="UP000000226"/>
    </source>
</evidence>
<keyword evidence="5 11" id="KW-0812">Transmembrane</keyword>
<evidence type="ECO:0000256" key="9">
    <source>
        <dbReference type="ARBA" id="ARBA00023136"/>
    </source>
</evidence>
<evidence type="ECO:0000256" key="10">
    <source>
        <dbReference type="ARBA" id="ARBA00034018"/>
    </source>
</evidence>
<feature type="transmembrane region" description="Helical" evidence="11">
    <location>
        <begin position="410"/>
        <end position="430"/>
    </location>
</feature>
<comment type="similarity">
    <text evidence="2">Belongs to the ABC transporter superfamily. ABCC family. Conjugate transporter (TC 3.A.1.208) subfamily.</text>
</comment>
<evidence type="ECO:0000256" key="4">
    <source>
        <dbReference type="ARBA" id="ARBA00022448"/>
    </source>
</evidence>
<feature type="transmembrane region" description="Helical" evidence="11">
    <location>
        <begin position="67"/>
        <end position="88"/>
    </location>
</feature>
<dbReference type="FunFam" id="1.20.1560.10:FF:000003">
    <property type="entry name" value="ABC transporter C family member 10"/>
    <property type="match status" value="1"/>
</dbReference>
<keyword evidence="9 11" id="KW-0472">Membrane</keyword>
<dbReference type="GO" id="GO:0016887">
    <property type="term" value="F:ATP hydrolysis activity"/>
    <property type="evidence" value="ECO:0007669"/>
    <property type="project" value="InterPro"/>
</dbReference>
<dbReference type="EMBL" id="CM002295">
    <property type="protein sequence ID" value="ESW14383.1"/>
    <property type="molecule type" value="Genomic_DNA"/>
</dbReference>
<protein>
    <recommendedName>
        <fullName evidence="3">ABC-type xenobiotic transporter</fullName>
        <ecNumber evidence="3">7.6.2.2</ecNumber>
    </recommendedName>
</protein>
<feature type="transmembrane region" description="Helical" evidence="11">
    <location>
        <begin position="169"/>
        <end position="190"/>
    </location>
</feature>
<dbReference type="PANTHER" id="PTHR24223:SF181">
    <property type="entry name" value="ABC TRANSPORTER C FAMILY MEMBER 3"/>
    <property type="match status" value="1"/>
</dbReference>
<dbReference type="InterPro" id="IPR027417">
    <property type="entry name" value="P-loop_NTPase"/>
</dbReference>
<dbReference type="GO" id="GO:0005524">
    <property type="term" value="F:ATP binding"/>
    <property type="evidence" value="ECO:0007669"/>
    <property type="project" value="UniProtKB-KW"/>
</dbReference>
<keyword evidence="8 11" id="KW-1133">Transmembrane helix</keyword>
<dbReference type="EC" id="7.6.2.2" evidence="3"/>
<dbReference type="Proteomes" id="UP000000226">
    <property type="component" value="Chromosome 8"/>
</dbReference>
<dbReference type="Gene3D" id="1.20.1560.10">
    <property type="entry name" value="ABC transporter type 1, transmembrane domain"/>
    <property type="match status" value="2"/>
</dbReference>
<dbReference type="PROSITE" id="PS50893">
    <property type="entry name" value="ABC_TRANSPORTER_2"/>
    <property type="match status" value="1"/>
</dbReference>
<reference evidence="15" key="1">
    <citation type="journal article" date="2014" name="Nat. Genet.">
        <title>A reference genome for common bean and genome-wide analysis of dual domestications.</title>
        <authorList>
            <person name="Schmutz J."/>
            <person name="McClean P.E."/>
            <person name="Mamidi S."/>
            <person name="Wu G.A."/>
            <person name="Cannon S.B."/>
            <person name="Grimwood J."/>
            <person name="Jenkins J."/>
            <person name="Shu S."/>
            <person name="Song Q."/>
            <person name="Chavarro C."/>
            <person name="Torres-Torres M."/>
            <person name="Geffroy V."/>
            <person name="Moghaddam S.M."/>
            <person name="Gao D."/>
            <person name="Abernathy B."/>
            <person name="Barry K."/>
            <person name="Blair M."/>
            <person name="Brick M.A."/>
            <person name="Chovatia M."/>
            <person name="Gepts P."/>
            <person name="Goodstein D.M."/>
            <person name="Gonzales M."/>
            <person name="Hellsten U."/>
            <person name="Hyten D.L."/>
            <person name="Jia G."/>
            <person name="Kelly J.D."/>
            <person name="Kudrna D."/>
            <person name="Lee R."/>
            <person name="Richard M.M."/>
            <person name="Miklas P.N."/>
            <person name="Osorno J.M."/>
            <person name="Rodrigues J."/>
            <person name="Thareau V."/>
            <person name="Urrea C.A."/>
            <person name="Wang M."/>
            <person name="Yu Y."/>
            <person name="Zhang M."/>
            <person name="Wing R.A."/>
            <person name="Cregan P.B."/>
            <person name="Rokhsar D.S."/>
            <person name="Jackson S.A."/>
        </authorList>
    </citation>
    <scope>NUCLEOTIDE SEQUENCE [LARGE SCALE GENOMIC DNA]</scope>
    <source>
        <strain evidence="15">cv. G19833</strain>
    </source>
</reference>
<dbReference type="eggNOG" id="KOG0054">
    <property type="taxonomic scope" value="Eukaryota"/>
</dbReference>
<dbReference type="PANTHER" id="PTHR24223">
    <property type="entry name" value="ATP-BINDING CASSETTE SUB-FAMILY C"/>
    <property type="match status" value="1"/>
</dbReference>
<evidence type="ECO:0000256" key="11">
    <source>
        <dbReference type="SAM" id="Phobius"/>
    </source>
</evidence>
<comment type="catalytic activity">
    <reaction evidence="10">
        <text>ATP + H2O + xenobioticSide 1 = ADP + phosphate + xenobioticSide 2.</text>
        <dbReference type="EC" id="7.6.2.2"/>
    </reaction>
</comment>
<gene>
    <name evidence="14" type="ORF">PHAVU_008G276200g</name>
</gene>
<name>V7BBZ0_PHAVU</name>
<evidence type="ECO:0000256" key="3">
    <source>
        <dbReference type="ARBA" id="ARBA00012191"/>
    </source>
</evidence>
<keyword evidence="15" id="KW-1185">Reference proteome</keyword>
<dbReference type="Gene3D" id="3.40.50.300">
    <property type="entry name" value="P-loop containing nucleotide triphosphate hydrolases"/>
    <property type="match status" value="1"/>
</dbReference>